<evidence type="ECO:0000313" key="2">
    <source>
        <dbReference type="Proteomes" id="UP000248975"/>
    </source>
</evidence>
<evidence type="ECO:0000313" key="1">
    <source>
        <dbReference type="EMBL" id="PZQ94656.1"/>
    </source>
</evidence>
<protein>
    <submittedName>
        <fullName evidence="1">Uncharacterized protein</fullName>
    </submittedName>
</protein>
<gene>
    <name evidence="1" type="ORF">DI533_21635</name>
</gene>
<comment type="caution">
    <text evidence="1">The sequence shown here is derived from an EMBL/GenBank/DDBJ whole genome shotgun (WGS) entry which is preliminary data.</text>
</comment>
<dbReference type="Proteomes" id="UP000248975">
    <property type="component" value="Unassembled WGS sequence"/>
</dbReference>
<proteinExistence type="predicted"/>
<dbReference type="EMBL" id="QFQS01000015">
    <property type="protein sequence ID" value="PZQ94656.1"/>
    <property type="molecule type" value="Genomic_DNA"/>
</dbReference>
<reference evidence="1 2" key="1">
    <citation type="submission" date="2017-08" db="EMBL/GenBank/DDBJ databases">
        <title>Infants hospitalized years apart are colonized by the same room-sourced microbial strains.</title>
        <authorList>
            <person name="Brooks B."/>
            <person name="Olm M.R."/>
            <person name="Firek B.A."/>
            <person name="Baker R."/>
            <person name="Thomas B.C."/>
            <person name="Morowitz M.J."/>
            <person name="Banfield J.F."/>
        </authorList>
    </citation>
    <scope>NUCLEOTIDE SEQUENCE [LARGE SCALE GENOMIC DNA]</scope>
    <source>
        <strain evidence="1">S2_003_000_R2_11</strain>
    </source>
</reference>
<dbReference type="AlphaFoldDB" id="A0A2W5RXY4"/>
<organism evidence="1 2">
    <name type="scientific">Cereibacter sphaeroides</name>
    <name type="common">Rhodobacter sphaeroides</name>
    <dbReference type="NCBI Taxonomy" id="1063"/>
    <lineage>
        <taxon>Bacteria</taxon>
        <taxon>Pseudomonadati</taxon>
        <taxon>Pseudomonadota</taxon>
        <taxon>Alphaproteobacteria</taxon>
        <taxon>Rhodobacterales</taxon>
        <taxon>Paracoccaceae</taxon>
        <taxon>Cereibacter</taxon>
    </lineage>
</organism>
<name>A0A2W5RXY4_CERSP</name>
<accession>A0A2W5RXY4</accession>
<sequence length="136" mass="15018">MDAFGYVYLAVDGGEMREIARGGLRSRPVNVEVDGETLVDGLYFSTSGDRALRGKDPSRTYLLRLNVDNISEITAVKEINASGKAVDYVAAGPAFFVIPPFEIDFRIARMPRWSAMDRFRMPRAEQPSKKTAAIAA</sequence>